<dbReference type="InterPro" id="IPR024973">
    <property type="entry name" value="ESPR"/>
</dbReference>
<feature type="domain" description="Filamentous haemagglutinin FhaB/tRNA nuclease CdiA-like TPS" evidence="5">
    <location>
        <begin position="52"/>
        <end position="164"/>
    </location>
</feature>
<sequence>MQRHASMNHIYRLVWSHVLNSWVAVAETARGCGKRTCRRLVAAAFVLCAGQALAAPTGGLVTAGSGTITRSGTTTTIKQTSPNLSLSWQSFDTAPTETVNFVQPSAAAVAVNRIYDTNGTQFLGHLNANGQVYLINPNGILFGAGSQVNVGGLVASTLDINDASLNSATRSFSGHGTGSIVNRGTINGGYVAFIGNTVSNQGTIVANGGTAALGAGDAVTLTFAGNSLVKLQVDRSTLDNLAENGGLIRADGGMVLMSAGAKNALLASAVNNTGVIEARTVQNVNGTIILMGGMAAGTVNVGGTLDASAPAAANPGAINRAPTGGFIETSAAHVKIANGAVVTTKSENGLSGTWLIDPVDFTIAASGGDMTGATLSTNLAGGNVIIQSTSGAAGTAGDVNVNDSVTWSANTLTLNAQRNININAAMNGSGTAGLALEYGQGAVNAGNTAAYNVNAPVNLASTGSFSTKLGSDGATTPYTIITTLGTRSSNAGTDLQGVAGNLAGHYVLGANIDATETVGWEGGAGFMPAGNIFFNFTGVFDGLGHTIDGLTINRPGDYAGLFGAVSGTLRNVGLTNVNINGGSIAGTLTATLNGGSIANSYATGTVAGANYQTTVGGLVGEMSGGTITNSYATADVHGTAASAVYGGGLVGGYRGARSRTAMPRAQSAPLEVYGSSAVWWGRYRGARSPTATGTPSHPARRPLRPAPASPPRRCSPWPASAAGASPTAAAVRRFGASTREPPIRCCVPS</sequence>
<dbReference type="GO" id="GO:0005576">
    <property type="term" value="C:extracellular region"/>
    <property type="evidence" value="ECO:0007669"/>
    <property type="project" value="UniProtKB-SubCell"/>
</dbReference>
<dbReference type="PANTHER" id="PTHR12338">
    <property type="entry name" value="AUTOTRANSPORTER"/>
    <property type="match status" value="1"/>
</dbReference>
<dbReference type="EMBL" id="AP019536">
    <property type="protein sequence ID" value="BBI99980.1"/>
    <property type="molecule type" value="Genomic_DNA"/>
</dbReference>
<comment type="subcellular location">
    <subcellularLocation>
        <location evidence="1">Secreted</location>
    </subcellularLocation>
</comment>
<dbReference type="KEGG" id="fku:FGKAn22_16730"/>
<accession>A0AAN1W028</accession>
<dbReference type="Pfam" id="PF13018">
    <property type="entry name" value="ESPR"/>
    <property type="match status" value="1"/>
</dbReference>
<feature type="compositionally biased region" description="Low complexity" evidence="4">
    <location>
        <begin position="711"/>
        <end position="730"/>
    </location>
</feature>
<evidence type="ECO:0000259" key="5">
    <source>
        <dbReference type="SMART" id="SM00912"/>
    </source>
</evidence>
<dbReference type="InterPro" id="IPR011050">
    <property type="entry name" value="Pectin_lyase_fold/virulence"/>
</dbReference>
<evidence type="ECO:0000256" key="4">
    <source>
        <dbReference type="SAM" id="MobiDB-lite"/>
    </source>
</evidence>
<dbReference type="NCBIfam" id="TIGR01901">
    <property type="entry name" value="adhes_NPXG"/>
    <property type="match status" value="1"/>
</dbReference>
<dbReference type="Proteomes" id="UP001319121">
    <property type="component" value="Chromosome"/>
</dbReference>
<dbReference type="Pfam" id="PF05860">
    <property type="entry name" value="TPS"/>
    <property type="match status" value="1"/>
</dbReference>
<dbReference type="RefSeq" id="WP_212787193.1">
    <property type="nucleotide sequence ID" value="NZ_AP019536.1"/>
</dbReference>
<evidence type="ECO:0000256" key="3">
    <source>
        <dbReference type="ARBA" id="ARBA00022729"/>
    </source>
</evidence>
<evidence type="ECO:0000313" key="6">
    <source>
        <dbReference type="EMBL" id="BBI99980.1"/>
    </source>
</evidence>
<dbReference type="Gene3D" id="2.160.20.110">
    <property type="match status" value="1"/>
</dbReference>
<dbReference type="InterPro" id="IPR008638">
    <property type="entry name" value="FhaB/CdiA-like_TPS"/>
</dbReference>
<protein>
    <recommendedName>
        <fullName evidence="5">Filamentous haemagglutinin FhaB/tRNA nuclease CdiA-like TPS domain-containing protein</fullName>
    </recommendedName>
</protein>
<dbReference type="InterPro" id="IPR011493">
    <property type="entry name" value="GLUG"/>
</dbReference>
<dbReference type="SUPFAM" id="SSF51126">
    <property type="entry name" value="Pectin lyase-like"/>
    <property type="match status" value="1"/>
</dbReference>
<dbReference type="SMART" id="SM00912">
    <property type="entry name" value="Haemagg_act"/>
    <property type="match status" value="1"/>
</dbReference>
<organism evidence="6 7">
    <name type="scientific">Ferrigenium kumadai</name>
    <dbReference type="NCBI Taxonomy" id="1682490"/>
    <lineage>
        <taxon>Bacteria</taxon>
        <taxon>Pseudomonadati</taxon>
        <taxon>Pseudomonadota</taxon>
        <taxon>Betaproteobacteria</taxon>
        <taxon>Nitrosomonadales</taxon>
        <taxon>Gallionellaceae</taxon>
        <taxon>Ferrigenium</taxon>
    </lineage>
</organism>
<dbReference type="AlphaFoldDB" id="A0AAN1W028"/>
<dbReference type="PANTHER" id="PTHR12338:SF8">
    <property type="entry name" value="HEME_HEMOPEXIN-BINDING PROTEIN"/>
    <property type="match status" value="1"/>
</dbReference>
<evidence type="ECO:0000313" key="7">
    <source>
        <dbReference type="Proteomes" id="UP001319121"/>
    </source>
</evidence>
<dbReference type="InterPro" id="IPR050909">
    <property type="entry name" value="Bact_Autotransporter_VF"/>
</dbReference>
<dbReference type="Pfam" id="PF07581">
    <property type="entry name" value="Glug"/>
    <property type="match status" value="1"/>
</dbReference>
<keyword evidence="2" id="KW-0964">Secreted</keyword>
<dbReference type="InterPro" id="IPR012334">
    <property type="entry name" value="Pectin_lyas_fold"/>
</dbReference>
<feature type="region of interest" description="Disordered" evidence="4">
    <location>
        <begin position="687"/>
        <end position="749"/>
    </location>
</feature>
<keyword evidence="7" id="KW-1185">Reference proteome</keyword>
<proteinExistence type="predicted"/>
<evidence type="ECO:0000256" key="1">
    <source>
        <dbReference type="ARBA" id="ARBA00004613"/>
    </source>
</evidence>
<gene>
    <name evidence="6" type="ORF">FGKAn22_16730</name>
</gene>
<evidence type="ECO:0000256" key="2">
    <source>
        <dbReference type="ARBA" id="ARBA00022525"/>
    </source>
</evidence>
<dbReference type="Gene3D" id="2.160.20.10">
    <property type="entry name" value="Single-stranded right-handed beta-helix, Pectin lyase-like"/>
    <property type="match status" value="1"/>
</dbReference>
<name>A0AAN1W028_9PROT</name>
<reference evidence="6 7" key="1">
    <citation type="submission" date="2019-03" db="EMBL/GenBank/DDBJ databases">
        <title>Complete genome sequence of Ferrigenium kumadai strain An22, a microaerophilic iron-oxidizing bacterium isolated from a paddy field soil.</title>
        <authorList>
            <person name="Watanabe T."/>
            <person name="Asakawa S."/>
        </authorList>
    </citation>
    <scope>NUCLEOTIDE SEQUENCE [LARGE SCALE GENOMIC DNA]</scope>
    <source>
        <strain evidence="6 7">An22</strain>
    </source>
</reference>
<keyword evidence="3" id="KW-0732">Signal</keyword>